<comment type="similarity">
    <text evidence="2">Belongs to the MgtC/SapB family.</text>
</comment>
<keyword evidence="6" id="KW-0472">Membrane</keyword>
<gene>
    <name evidence="8" type="ORF">Enr13x_74530</name>
</gene>
<dbReference type="InterPro" id="IPR049177">
    <property type="entry name" value="MgtC_SapB_SrpB_YhiD_N"/>
</dbReference>
<keyword evidence="3" id="KW-1003">Cell membrane</keyword>
<dbReference type="AlphaFoldDB" id="A0A518I361"/>
<dbReference type="PANTHER" id="PTHR33778">
    <property type="entry name" value="PROTEIN MGTC"/>
    <property type="match status" value="1"/>
</dbReference>
<reference evidence="8 9" key="1">
    <citation type="submission" date="2019-03" db="EMBL/GenBank/DDBJ databases">
        <title>Deep-cultivation of Planctomycetes and their phenomic and genomic characterization uncovers novel biology.</title>
        <authorList>
            <person name="Wiegand S."/>
            <person name="Jogler M."/>
            <person name="Boedeker C."/>
            <person name="Pinto D."/>
            <person name="Vollmers J."/>
            <person name="Rivas-Marin E."/>
            <person name="Kohn T."/>
            <person name="Peeters S.H."/>
            <person name="Heuer A."/>
            <person name="Rast P."/>
            <person name="Oberbeckmann S."/>
            <person name="Bunk B."/>
            <person name="Jeske O."/>
            <person name="Meyerdierks A."/>
            <person name="Storesund J.E."/>
            <person name="Kallscheuer N."/>
            <person name="Luecker S."/>
            <person name="Lage O.M."/>
            <person name="Pohl T."/>
            <person name="Merkel B.J."/>
            <person name="Hornburger P."/>
            <person name="Mueller R.-W."/>
            <person name="Bruemmer F."/>
            <person name="Labrenz M."/>
            <person name="Spormann A.M."/>
            <person name="Op den Camp H."/>
            <person name="Overmann J."/>
            <person name="Amann R."/>
            <person name="Jetten M.S.M."/>
            <person name="Mascher T."/>
            <person name="Medema M.H."/>
            <person name="Devos D.P."/>
            <person name="Kaster A.-K."/>
            <person name="Ovreas L."/>
            <person name="Rohde M."/>
            <person name="Galperin M.Y."/>
            <person name="Jogler C."/>
        </authorList>
    </citation>
    <scope>NUCLEOTIDE SEQUENCE [LARGE SCALE GENOMIC DNA]</scope>
    <source>
        <strain evidence="8 9">Enr13</strain>
    </source>
</reference>
<organism evidence="8 9">
    <name type="scientific">Stieleria neptunia</name>
    <dbReference type="NCBI Taxonomy" id="2527979"/>
    <lineage>
        <taxon>Bacteria</taxon>
        <taxon>Pseudomonadati</taxon>
        <taxon>Planctomycetota</taxon>
        <taxon>Planctomycetia</taxon>
        <taxon>Pirellulales</taxon>
        <taxon>Pirellulaceae</taxon>
        <taxon>Stieleria</taxon>
    </lineage>
</organism>
<dbReference type="GO" id="GO:0005886">
    <property type="term" value="C:plasma membrane"/>
    <property type="evidence" value="ECO:0007669"/>
    <property type="project" value="UniProtKB-SubCell"/>
</dbReference>
<evidence type="ECO:0000313" key="8">
    <source>
        <dbReference type="EMBL" id="QDV47543.1"/>
    </source>
</evidence>
<dbReference type="Pfam" id="PF02308">
    <property type="entry name" value="MgtC"/>
    <property type="match status" value="1"/>
</dbReference>
<dbReference type="Proteomes" id="UP000319004">
    <property type="component" value="Chromosome"/>
</dbReference>
<keyword evidence="4" id="KW-0812">Transmembrane</keyword>
<dbReference type="RefSeq" id="WP_145391648.1">
    <property type="nucleotide sequence ID" value="NZ_CP037423.1"/>
</dbReference>
<dbReference type="EMBL" id="CP037423">
    <property type="protein sequence ID" value="QDV47543.1"/>
    <property type="molecule type" value="Genomic_DNA"/>
</dbReference>
<keyword evidence="9" id="KW-1185">Reference proteome</keyword>
<dbReference type="PANTHER" id="PTHR33778:SF1">
    <property type="entry name" value="MAGNESIUM TRANSPORTER YHID-RELATED"/>
    <property type="match status" value="1"/>
</dbReference>
<dbReference type="PRINTS" id="PR01837">
    <property type="entry name" value="MGTCSAPBPROT"/>
</dbReference>
<protein>
    <submittedName>
        <fullName evidence="8">MgtC family protein</fullName>
    </submittedName>
</protein>
<name>A0A518I361_9BACT</name>
<feature type="domain" description="MgtC/SapB/SrpB/YhiD N-terminal" evidence="7">
    <location>
        <begin position="14"/>
        <end position="48"/>
    </location>
</feature>
<dbReference type="KEGG" id="snep:Enr13x_74530"/>
<keyword evidence="5" id="KW-1133">Transmembrane helix</keyword>
<proteinExistence type="inferred from homology"/>
<evidence type="ECO:0000313" key="9">
    <source>
        <dbReference type="Proteomes" id="UP000319004"/>
    </source>
</evidence>
<evidence type="ECO:0000256" key="3">
    <source>
        <dbReference type="ARBA" id="ARBA00022475"/>
    </source>
</evidence>
<evidence type="ECO:0000256" key="1">
    <source>
        <dbReference type="ARBA" id="ARBA00004651"/>
    </source>
</evidence>
<dbReference type="InterPro" id="IPR003416">
    <property type="entry name" value="MgtC/SapB/SrpB/YhiD_fam"/>
</dbReference>
<evidence type="ECO:0000256" key="5">
    <source>
        <dbReference type="ARBA" id="ARBA00022989"/>
    </source>
</evidence>
<evidence type="ECO:0000256" key="4">
    <source>
        <dbReference type="ARBA" id="ARBA00022692"/>
    </source>
</evidence>
<evidence type="ECO:0000256" key="6">
    <source>
        <dbReference type="ARBA" id="ARBA00023136"/>
    </source>
</evidence>
<comment type="subcellular location">
    <subcellularLocation>
        <location evidence="1">Cell membrane</location>
        <topology evidence="1">Multi-pass membrane protein</topology>
    </subcellularLocation>
</comment>
<evidence type="ECO:0000256" key="2">
    <source>
        <dbReference type="ARBA" id="ARBA00009298"/>
    </source>
</evidence>
<accession>A0A518I361</accession>
<sequence length="72" mass="8131">MDWKIELMFAVRALVAAALGGFIGWEREWHGREAGIRTYASVALGSCWPRLKVTKIQGPAMKRQSLLRSDNK</sequence>
<dbReference type="OrthoDB" id="9811198at2"/>
<evidence type="ECO:0000259" key="7">
    <source>
        <dbReference type="Pfam" id="PF02308"/>
    </source>
</evidence>